<evidence type="ECO:0008006" key="3">
    <source>
        <dbReference type="Google" id="ProtNLM"/>
    </source>
</evidence>
<evidence type="ECO:0000313" key="1">
    <source>
        <dbReference type="EMBL" id="MBN2975665.1"/>
    </source>
</evidence>
<sequence length="269" mass="29960">MSGPWPEVCILTFAVDRPQALARCIASVAAQQGPVRIHHRILSERVDALREHPLLAPWRDQVQWRALPGEPFQGASSSRMARLRATAVADVTQPLVGFLDDDNTLEPEHLQTLCQLLNDPGLEAAHAWRQVLNPDGSAFLFEHYPWHDDPVVAQKMHRWGVEQGVFTPGSPIMRDGLRGAQCAESYATVDMNEWLFRTGCLQRLGFDDVFSQFEVDQRVGEDDKLFHRVRSQGVQFACSERATVRYYLGGVSNLRLTSGPALATAGACS</sequence>
<dbReference type="Proteomes" id="UP001154860">
    <property type="component" value="Unassembled WGS sequence"/>
</dbReference>
<dbReference type="SUPFAM" id="SSF53448">
    <property type="entry name" value="Nucleotide-diphospho-sugar transferases"/>
    <property type="match status" value="1"/>
</dbReference>
<dbReference type="InterPro" id="IPR029044">
    <property type="entry name" value="Nucleotide-diphossugar_trans"/>
</dbReference>
<evidence type="ECO:0000313" key="2">
    <source>
        <dbReference type="Proteomes" id="UP001154860"/>
    </source>
</evidence>
<dbReference type="EMBL" id="JAFHKJ010000026">
    <property type="protein sequence ID" value="MBN2975665.1"/>
    <property type="molecule type" value="Genomic_DNA"/>
</dbReference>
<accession>A0A9X1C546</accession>
<protein>
    <recommendedName>
        <fullName evidence="3">Glycosyltransferase</fullName>
    </recommendedName>
</protein>
<gene>
    <name evidence="1" type="ORF">JWR99_06585</name>
</gene>
<reference evidence="1 2" key="1">
    <citation type="journal article" date="2021" name="Int. J. Syst. Evol. Microbiol.">
        <title>Pseudomonas lactucae sp. nov., a pathogen causing bacterial rot of lettuce in Japan.</title>
        <authorList>
            <person name="Sawada H."/>
            <person name="Fujikawa T."/>
            <person name="Satou M."/>
        </authorList>
    </citation>
    <scope>NUCLEOTIDE SEQUENCE [LARGE SCALE GENOMIC DNA]</scope>
    <source>
        <strain evidence="1 2">MAFF 301381</strain>
    </source>
</reference>
<proteinExistence type="predicted"/>
<organism evidence="1 2">
    <name type="scientific">Pseudomonas lactucae</name>
    <dbReference type="NCBI Taxonomy" id="2813360"/>
    <lineage>
        <taxon>Bacteria</taxon>
        <taxon>Pseudomonadati</taxon>
        <taxon>Pseudomonadota</taxon>
        <taxon>Gammaproteobacteria</taxon>
        <taxon>Pseudomonadales</taxon>
        <taxon>Pseudomonadaceae</taxon>
        <taxon>Pseudomonas</taxon>
    </lineage>
</organism>
<keyword evidence="2" id="KW-1185">Reference proteome</keyword>
<dbReference type="Gene3D" id="3.90.550.10">
    <property type="entry name" value="Spore Coat Polysaccharide Biosynthesis Protein SpsA, Chain A"/>
    <property type="match status" value="1"/>
</dbReference>
<reference evidence="1 2" key="2">
    <citation type="journal article" date="2023" name="Plant Pathol.">
        <title>Dismantling and reorganizing Pseudomonas marginalis sensu#lato.</title>
        <authorList>
            <person name="Sawada H."/>
            <person name="Fujikawa T."/>
            <person name="Satou M."/>
        </authorList>
    </citation>
    <scope>NUCLEOTIDE SEQUENCE [LARGE SCALE GENOMIC DNA]</scope>
    <source>
        <strain evidence="1 2">MAFF 301381</strain>
    </source>
</reference>
<comment type="caution">
    <text evidence="1">The sequence shown here is derived from an EMBL/GenBank/DDBJ whole genome shotgun (WGS) entry which is preliminary data.</text>
</comment>
<dbReference type="CDD" id="cd00761">
    <property type="entry name" value="Glyco_tranf_GTA_type"/>
    <property type="match status" value="1"/>
</dbReference>
<name>A0A9X1C546_9PSED</name>
<dbReference type="RefSeq" id="WP_143480867.1">
    <property type="nucleotide sequence ID" value="NZ_JAFHKI010000138.1"/>
</dbReference>
<dbReference type="AlphaFoldDB" id="A0A9X1C546"/>